<feature type="domain" description="Ig-like" evidence="3">
    <location>
        <begin position="793"/>
        <end position="892"/>
    </location>
</feature>
<dbReference type="GO" id="GO:0016020">
    <property type="term" value="C:membrane"/>
    <property type="evidence" value="ECO:0007669"/>
    <property type="project" value="UniProtKB-SubCell"/>
</dbReference>
<dbReference type="InterPro" id="IPR013098">
    <property type="entry name" value="Ig_I-set"/>
</dbReference>
<dbReference type="InterPro" id="IPR050713">
    <property type="entry name" value="RTP_Phos/Ushers"/>
</dbReference>
<evidence type="ECO:0000259" key="4">
    <source>
        <dbReference type="PROSITE" id="PS50853"/>
    </source>
</evidence>
<feature type="domain" description="Fibronectin type-III" evidence="4">
    <location>
        <begin position="1111"/>
        <end position="1207"/>
    </location>
</feature>
<dbReference type="Proteomes" id="UP001208570">
    <property type="component" value="Unassembled WGS sequence"/>
</dbReference>
<dbReference type="SUPFAM" id="SSF48726">
    <property type="entry name" value="Immunoglobulin"/>
    <property type="match status" value="1"/>
</dbReference>
<feature type="compositionally biased region" description="Polar residues" evidence="1">
    <location>
        <begin position="1358"/>
        <end position="1371"/>
    </location>
</feature>
<keyword evidence="6" id="KW-1185">Reference proteome</keyword>
<dbReference type="CDD" id="cd00096">
    <property type="entry name" value="Ig"/>
    <property type="match status" value="1"/>
</dbReference>
<evidence type="ECO:0000313" key="5">
    <source>
        <dbReference type="EMBL" id="KAK2169406.1"/>
    </source>
</evidence>
<dbReference type="InterPro" id="IPR003598">
    <property type="entry name" value="Ig_sub2"/>
</dbReference>
<dbReference type="Pfam" id="PF01682">
    <property type="entry name" value="DB"/>
    <property type="match status" value="5"/>
</dbReference>
<evidence type="ECO:0000256" key="1">
    <source>
        <dbReference type="SAM" id="MobiDB-lite"/>
    </source>
</evidence>
<dbReference type="SUPFAM" id="SSF49265">
    <property type="entry name" value="Fibronectin type III"/>
    <property type="match status" value="3"/>
</dbReference>
<feature type="compositionally biased region" description="Basic and acidic residues" evidence="1">
    <location>
        <begin position="1345"/>
        <end position="1356"/>
    </location>
</feature>
<evidence type="ECO:0000259" key="3">
    <source>
        <dbReference type="PROSITE" id="PS50835"/>
    </source>
</evidence>
<comment type="caution">
    <text evidence="5">The sequence shown here is derived from an EMBL/GenBank/DDBJ whole genome shotgun (WGS) entry which is preliminary data.</text>
</comment>
<dbReference type="PANTHER" id="PTHR46957">
    <property type="entry name" value="CYTOKINE RECEPTOR"/>
    <property type="match status" value="1"/>
</dbReference>
<accession>A0AAD9NIC8</accession>
<dbReference type="CDD" id="cd00063">
    <property type="entry name" value="FN3"/>
    <property type="match status" value="5"/>
</dbReference>
<dbReference type="InterPro" id="IPR036116">
    <property type="entry name" value="FN3_sf"/>
</dbReference>
<evidence type="ECO:0000313" key="6">
    <source>
        <dbReference type="Proteomes" id="UP001208570"/>
    </source>
</evidence>
<organism evidence="5 6">
    <name type="scientific">Paralvinella palmiformis</name>
    <dbReference type="NCBI Taxonomy" id="53620"/>
    <lineage>
        <taxon>Eukaryota</taxon>
        <taxon>Metazoa</taxon>
        <taxon>Spiralia</taxon>
        <taxon>Lophotrochozoa</taxon>
        <taxon>Annelida</taxon>
        <taxon>Polychaeta</taxon>
        <taxon>Sedentaria</taxon>
        <taxon>Canalipalpata</taxon>
        <taxon>Terebellida</taxon>
        <taxon>Terebelliformia</taxon>
        <taxon>Alvinellidae</taxon>
        <taxon>Paralvinella</taxon>
    </lineage>
</organism>
<dbReference type="Pfam" id="PF00041">
    <property type="entry name" value="fn3"/>
    <property type="match status" value="5"/>
</dbReference>
<dbReference type="Gene3D" id="2.60.40.10">
    <property type="entry name" value="Immunoglobulins"/>
    <property type="match status" value="6"/>
</dbReference>
<dbReference type="SMART" id="SM00408">
    <property type="entry name" value="IGc2"/>
    <property type="match status" value="1"/>
</dbReference>
<dbReference type="EMBL" id="JAODUP010000010">
    <property type="protein sequence ID" value="KAK2169406.1"/>
    <property type="molecule type" value="Genomic_DNA"/>
</dbReference>
<dbReference type="PANTHER" id="PTHR46957:SF3">
    <property type="entry name" value="CYTOKINE RECEPTOR"/>
    <property type="match status" value="1"/>
</dbReference>
<proteinExistence type="predicted"/>
<feature type="domain" description="Fibronectin type-III" evidence="4">
    <location>
        <begin position="360"/>
        <end position="452"/>
    </location>
</feature>
<keyword evidence="2" id="KW-0472">Membrane</keyword>
<dbReference type="InterPro" id="IPR013783">
    <property type="entry name" value="Ig-like_fold"/>
</dbReference>
<keyword evidence="2" id="KW-1133">Transmembrane helix</keyword>
<sequence length="1409" mass="155835">MNNLQISPVKATDAGHYQCSITDTNYVQTHTLVIADAPVIPKPPPDKLPAANFTECCVKEGVSPSCLPVCAPSSLNLNNFDITVCRNDFLKVIHCVSGQRNHVSCCRQYFVPNTCLGFCMGDVPDLLDQHLICLYMAKEIIECFEEGEDVLPTPPYLFHIEAESSSTIHASWQPPKENSDTVTGYRLFFKKDTDPGYHSTHVLDVGQLDYTLTGLEADTLYTMYIISVNNHGASQPTYRLQAATHSRNPLPPGINRQTFEQCCIHRGVSEQCQPVLCGEGPVKSGVSMIDCFPEVNKVFQCMSGERNHTSCCQEQDIPIQCYGLCSGHVFGLQLNQLKCISMLPRISSCFADGSRDLPGSPRGISVKSVTPRTATLEWSSPLENADLVQEYRIRYWVGHSSNLMQESVSGQLSTAEVGNLEPGTLYTMEVFAVGEQGSSIPSPSVLVITPDIRSVMGVTESPPPQPSFNKTDGRNHTGCCQRRLVPELCLKFCAFTKEMAESYSLRVGDYGCVDHLSNFVMCLQEGLVSLPSPPQDVSAESTTQTLTIRWHAPSYVPHGIVLTYYVSWTLSNDEKWSKAETNLTSYTIHNLALDTEYEIQVVAATEEGYSLPAPRLFARTKPESLPMNITLPTDMTDCCRDMGVSDKCLSACSGSTIIDLEDCSSDILKVLQCAADGRDHSPCCTRSDLPNQCLSHCRGQPKADSFLHLLCMTFVPQILTCFRQGYKELPSPPQNFHALETGPKFAKLAWDPPAQNVDGVKYKLYYVGAYDTQDHMTVMKCTRCYHIVFADAPLVTPAQPVVYVPPSQYKIAQLQCNIRGFPDNINWLKDGIPIVETHPDSTRYMWRREVQEDQGIIEAHLDISAVSVMDYGTYTCKVNNTFGSHDASIVLADPSAVTLPPWLSTGTPVSNVTVCCIHNDVRDSCLHICSFDIDLYVLMEMTPDQQGECLQDSDKMIACLADGRNHSLCCMKQNLPEQCLPFCLGYVPQPLWKNQSSCLLYMEEIVDCMEEGHEILPSAPRSVRGRLIDGFIQVWWQPPRSNADKVEYYDILSWNRDMSDFRNTSVSKDITIYNLSGIHSLTDYTIQVEARNHYGTSVKSNSVMIKTYEMSPSPPHDLSGVTLPAARIVLHWEMPIKYSGTILSFNVYYRIIGNSQKYKKVNTYSPRLKYTLEGLAGGTNYSIYVTAVSSHFESKTSNVITVFTEPRSSVLIPVVSVLVVLALIVAASVFIYWYFRIHRGGHQRFKDAVSFENPGYASRGPANGSTGEARAWISRLSSETVMTTTGDSAVYQPSDGVVEARVTDGHNIQENGHIHDRGAQANRSDVHTKLRGQDGQSGVLYGGDGGHDSSIMKESDNSSDQGYATLSHSTPNGVATMTETHSTCAMLNVTEAEPLDTGGVELDITSTVI</sequence>
<gene>
    <name evidence="5" type="ORF">LSH36_10g07001</name>
</gene>
<name>A0AAD9NIC8_9ANNE</name>
<feature type="domain" description="Fibronectin type-III" evidence="4">
    <location>
        <begin position="154"/>
        <end position="247"/>
    </location>
</feature>
<dbReference type="Pfam" id="PF07679">
    <property type="entry name" value="I-set"/>
    <property type="match status" value="1"/>
</dbReference>
<dbReference type="PROSITE" id="PS50835">
    <property type="entry name" value="IG_LIKE"/>
    <property type="match status" value="1"/>
</dbReference>
<evidence type="ECO:0000256" key="2">
    <source>
        <dbReference type="SAM" id="Phobius"/>
    </source>
</evidence>
<feature type="transmembrane region" description="Helical" evidence="2">
    <location>
        <begin position="1210"/>
        <end position="1235"/>
    </location>
</feature>
<keyword evidence="2" id="KW-0812">Transmembrane</keyword>
<dbReference type="PROSITE" id="PS50853">
    <property type="entry name" value="FN3"/>
    <property type="match status" value="5"/>
</dbReference>
<feature type="region of interest" description="Disordered" evidence="1">
    <location>
        <begin position="1330"/>
        <end position="1371"/>
    </location>
</feature>
<feature type="domain" description="Fibronectin type-III" evidence="4">
    <location>
        <begin position="1016"/>
        <end position="1110"/>
    </location>
</feature>
<reference evidence="5" key="1">
    <citation type="journal article" date="2023" name="Mol. Biol. Evol.">
        <title>Third-Generation Sequencing Reveals the Adaptive Role of the Epigenome in Three Deep-Sea Polychaetes.</title>
        <authorList>
            <person name="Perez M."/>
            <person name="Aroh O."/>
            <person name="Sun Y."/>
            <person name="Lan Y."/>
            <person name="Juniper S.K."/>
            <person name="Young C.R."/>
            <person name="Angers B."/>
            <person name="Qian P.Y."/>
        </authorList>
    </citation>
    <scope>NUCLEOTIDE SEQUENCE</scope>
    <source>
        <strain evidence="5">P08H-3</strain>
    </source>
</reference>
<feature type="domain" description="Fibronectin type-III" evidence="4">
    <location>
        <begin position="530"/>
        <end position="623"/>
    </location>
</feature>
<dbReference type="SMART" id="SM00060">
    <property type="entry name" value="FN3"/>
    <property type="match status" value="6"/>
</dbReference>
<dbReference type="InterPro" id="IPR007110">
    <property type="entry name" value="Ig-like_dom"/>
</dbReference>
<dbReference type="InterPro" id="IPR002602">
    <property type="entry name" value="DB"/>
</dbReference>
<dbReference type="InterPro" id="IPR003961">
    <property type="entry name" value="FN3_dom"/>
</dbReference>
<dbReference type="InterPro" id="IPR036179">
    <property type="entry name" value="Ig-like_dom_sf"/>
</dbReference>
<protein>
    <submittedName>
        <fullName evidence="5">Uncharacterized protein</fullName>
    </submittedName>
</protein>